<reference evidence="2" key="1">
    <citation type="journal article" date="2020" name="Microbiol. Resour. Announc.">
        <title>Complete Genome Sequence of Adlercreutzia sp. Strain 8CFCBH1, a Potent Producer of Equol, Isolated from Healthy Japanese Feces.</title>
        <authorList>
            <person name="Ogata Y."/>
            <person name="Sakamoto M."/>
            <person name="Ohkuma M."/>
            <person name="Hattori M."/>
            <person name="Suda W."/>
        </authorList>
    </citation>
    <scope>NUCLEOTIDE SEQUENCE [LARGE SCALE GENOMIC DNA]</scope>
    <source>
        <strain evidence="2">8CFCBH1</strain>
    </source>
</reference>
<evidence type="ECO:0000313" key="2">
    <source>
        <dbReference type="Proteomes" id="UP000501727"/>
    </source>
</evidence>
<gene>
    <name evidence="1" type="ORF">ADCFC_23520</name>
</gene>
<dbReference type="Proteomes" id="UP000501727">
    <property type="component" value="Chromosome"/>
</dbReference>
<proteinExistence type="predicted"/>
<protein>
    <submittedName>
        <fullName evidence="1">Uncharacterized protein</fullName>
    </submittedName>
</protein>
<keyword evidence="2" id="KW-1185">Reference proteome</keyword>
<sequence>MKHSTMPAAAKIAVGAGAAVAGAAVAFAPVLAKRHRVRATCKPFYSEATRHFKIPDINHGFVPQDLFYLDDEKTWLFSGYMANRKPSPIFQVGEGGEVRRHEVRLPDGSLYRGHGAAITAAGPHVFLTVRDGFVVLDRAALATAADGDTLEATGRRAIPLEPAFMNVQKGMLYIGEFQHRLFYPTPKSHWLTCPSGEVNPALVYAYAPHAHGPFGFGEHPAAVYSIPGNVQGLCVTPDGNIALSLSWGFGDAEVRIYDPARAHRGGSYLVDGHRCPLYFLDDATLVQTLTVPPMAEGIDEVDGEIYLASESASNLHLLGKFYGGGHVYSFPAE</sequence>
<dbReference type="InterPro" id="IPR011044">
    <property type="entry name" value="Quino_amine_DH_bsu"/>
</dbReference>
<name>A0A6F8SGY1_9ACTN</name>
<dbReference type="RefSeq" id="WP_173111032.1">
    <property type="nucleotide sequence ID" value="NZ_AP022829.1"/>
</dbReference>
<reference evidence="2" key="2">
    <citation type="submission" date="2020-03" db="EMBL/GenBank/DDBJ databases">
        <title>Complete Genome Sequence of Adlercreutzia sp. strain 8CFCBH1 Producing Equol, Isolated from Healthy Japanese Feces.</title>
        <authorList>
            <person name="Ogata Y."/>
            <person name="Sakamoto M."/>
            <person name="Ohkuma M."/>
            <person name="Hattori M."/>
            <person name="Suda W."/>
        </authorList>
    </citation>
    <scope>NUCLEOTIDE SEQUENCE [LARGE SCALE GENOMIC DNA]</scope>
    <source>
        <strain evidence="2">8CFCBH1</strain>
    </source>
</reference>
<dbReference type="SUPFAM" id="SSF50969">
    <property type="entry name" value="YVTN repeat-like/Quinoprotein amine dehydrogenase"/>
    <property type="match status" value="1"/>
</dbReference>
<accession>A0A6F8SGY1</accession>
<dbReference type="KEGG" id="ahat:ADCFC_00210"/>
<organism evidence="1 2">
    <name type="scientific">Adlercreutzia hattorii</name>
    <dbReference type="NCBI Taxonomy" id="2707299"/>
    <lineage>
        <taxon>Bacteria</taxon>
        <taxon>Bacillati</taxon>
        <taxon>Actinomycetota</taxon>
        <taxon>Coriobacteriia</taxon>
        <taxon>Eggerthellales</taxon>
        <taxon>Eggerthellaceae</taxon>
        <taxon>Adlercreutzia</taxon>
    </lineage>
</organism>
<evidence type="ECO:0000313" key="1">
    <source>
        <dbReference type="EMBL" id="BCA87402.1"/>
    </source>
</evidence>
<dbReference type="AlphaFoldDB" id="A0A6F8SGY1"/>
<dbReference type="EMBL" id="AP022829">
    <property type="protein sequence ID" value="BCA87402.1"/>
    <property type="molecule type" value="Genomic_DNA"/>
</dbReference>